<name>A0A4Q9WAH1_STALU</name>
<proteinExistence type="predicted"/>
<dbReference type="InterPro" id="IPR000073">
    <property type="entry name" value="AB_hydrolase_1"/>
</dbReference>
<protein>
    <submittedName>
        <fullName evidence="2">Alpha/beta hydrolase</fullName>
    </submittedName>
</protein>
<dbReference type="RefSeq" id="WP_037540832.1">
    <property type="nucleotide sequence ID" value="NZ_AP021848.1"/>
</dbReference>
<dbReference type="InterPro" id="IPR050266">
    <property type="entry name" value="AB_hydrolase_sf"/>
</dbReference>
<comment type="caution">
    <text evidence="2">The sequence shown here is derived from an EMBL/GenBank/DDBJ whole genome shotgun (WGS) entry which is preliminary data.</text>
</comment>
<evidence type="ECO:0000313" key="2">
    <source>
        <dbReference type="EMBL" id="TBW71888.1"/>
    </source>
</evidence>
<dbReference type="GO" id="GO:0016787">
    <property type="term" value="F:hydrolase activity"/>
    <property type="evidence" value="ECO:0007669"/>
    <property type="project" value="UniProtKB-KW"/>
</dbReference>
<dbReference type="PANTHER" id="PTHR43798">
    <property type="entry name" value="MONOACYLGLYCEROL LIPASE"/>
    <property type="match status" value="1"/>
</dbReference>
<dbReference type="GO" id="GO:0016020">
    <property type="term" value="C:membrane"/>
    <property type="evidence" value="ECO:0007669"/>
    <property type="project" value="TreeGrafter"/>
</dbReference>
<sequence>MDKIKSFDQKELVYKDEGQGIPIILLHGLNGNLAGFYNLAAELKTQYRVITYDLRGHGKSSRPDVYHLSDHIGDLKAIMRHLGICTAHLVGHEMGGMVAREFTEQYPSRVLSLTLISSKRKAVVHGFTQLMIEHQEEIQGFNRSEAILILFPYIFKEQSRAMKWFQAQYLYHKATSEDNATASRALYSISNSQAEQPATIHVPTLVIDGKYDPLISDDDIDNHFTRVQKELFEYSGHAPHIEEPDHFLSFLTQFIDASHS</sequence>
<reference evidence="2 3" key="1">
    <citation type="journal article" date="2019" name="Sci. Transl. Med.">
        <title>Quorum sensing between bacterial species on the skin protects against epidermal injury in atopic dermatitis.</title>
        <authorList>
            <person name="Williams M.R."/>
        </authorList>
    </citation>
    <scope>NUCLEOTIDE SEQUENCE [LARGE SCALE GENOMIC DNA]</scope>
    <source>
        <strain evidence="2 3">E7</strain>
    </source>
</reference>
<organism evidence="2 3">
    <name type="scientific">Staphylococcus lugdunensis</name>
    <dbReference type="NCBI Taxonomy" id="28035"/>
    <lineage>
        <taxon>Bacteria</taxon>
        <taxon>Bacillati</taxon>
        <taxon>Bacillota</taxon>
        <taxon>Bacilli</taxon>
        <taxon>Bacillales</taxon>
        <taxon>Staphylococcaceae</taxon>
        <taxon>Staphylococcus</taxon>
    </lineage>
</organism>
<dbReference type="Gene3D" id="3.40.50.1820">
    <property type="entry name" value="alpha/beta hydrolase"/>
    <property type="match status" value="1"/>
</dbReference>
<dbReference type="PANTHER" id="PTHR43798:SF28">
    <property type="entry name" value="AB HYDROLASE-1 DOMAIN-CONTAINING PROTEIN"/>
    <property type="match status" value="1"/>
</dbReference>
<feature type="domain" description="AB hydrolase-1" evidence="1">
    <location>
        <begin position="22"/>
        <end position="244"/>
    </location>
</feature>
<keyword evidence="2" id="KW-0378">Hydrolase</keyword>
<dbReference type="SUPFAM" id="SSF53474">
    <property type="entry name" value="alpha/beta-Hydrolases"/>
    <property type="match status" value="1"/>
</dbReference>
<dbReference type="Pfam" id="PF00561">
    <property type="entry name" value="Abhydrolase_1"/>
    <property type="match status" value="1"/>
</dbReference>
<dbReference type="Proteomes" id="UP000293637">
    <property type="component" value="Unassembled WGS sequence"/>
</dbReference>
<dbReference type="InterPro" id="IPR029058">
    <property type="entry name" value="AB_hydrolase_fold"/>
</dbReference>
<dbReference type="AlphaFoldDB" id="A0A4Q9WAH1"/>
<gene>
    <name evidence="2" type="ORF">EQ812_08760</name>
</gene>
<dbReference type="GeneID" id="58090471"/>
<evidence type="ECO:0000259" key="1">
    <source>
        <dbReference type="Pfam" id="PF00561"/>
    </source>
</evidence>
<accession>A0A4Q9WAH1</accession>
<dbReference type="EMBL" id="SCHB01000005">
    <property type="protein sequence ID" value="TBW71888.1"/>
    <property type="molecule type" value="Genomic_DNA"/>
</dbReference>
<evidence type="ECO:0000313" key="3">
    <source>
        <dbReference type="Proteomes" id="UP000293637"/>
    </source>
</evidence>
<dbReference type="PRINTS" id="PR00111">
    <property type="entry name" value="ABHYDROLASE"/>
</dbReference>